<accession>A0A0D8Y8G2</accession>
<reference evidence="2" key="2">
    <citation type="journal article" date="2016" name="Sci. Rep.">
        <title>Dictyocaulus viviparus genome, variome and transcriptome elucidate lungworm biology and support future intervention.</title>
        <authorList>
            <person name="McNulty S.N."/>
            <person name="Strube C."/>
            <person name="Rosa B.A."/>
            <person name="Martin J.C."/>
            <person name="Tyagi R."/>
            <person name="Choi Y.J."/>
            <person name="Wang Q."/>
            <person name="Hallsworth Pepin K."/>
            <person name="Zhang X."/>
            <person name="Ozersky P."/>
            <person name="Wilson R.K."/>
            <person name="Sternberg P.W."/>
            <person name="Gasser R.B."/>
            <person name="Mitreva M."/>
        </authorList>
    </citation>
    <scope>NUCLEOTIDE SEQUENCE [LARGE SCALE GENOMIC DNA]</scope>
    <source>
        <strain evidence="2">HannoverDv2000</strain>
    </source>
</reference>
<dbReference type="OrthoDB" id="3363059at2759"/>
<evidence type="ECO:0000313" key="1">
    <source>
        <dbReference type="EMBL" id="KJH52259.1"/>
    </source>
</evidence>
<sequence length="293" mass="34401">MSSNGLVLLVLFVFVFTGNYRYFTKDRHFYTTESVLYFILTDNLLLTNNKRTDMEYVIVFQRMGAAERFWRQISMIFITRGILEDTGLVDKPDAVERDSRQRRIDYGDRKKLFNIKRDARNLEKTRKLLRADKHFDSILDDTESFENEQQPMKADVKTVDFLINYKQRDLEIIRNTHTFSKNEAEVIRIIIAAGLYPQYAILDPVNKYQVICADWKLVLVDEFVEFSFGQILNCKDVLSLVTKIRKEMSTGLQRKLRGEEYHESELVGLIKQFAFLLSEGSSEISLVIFDLTH</sequence>
<name>A0A0D8Y8G2_DICVI</name>
<dbReference type="EMBL" id="KN716168">
    <property type="protein sequence ID" value="KJH52259.1"/>
    <property type="molecule type" value="Genomic_DNA"/>
</dbReference>
<organism evidence="1 2">
    <name type="scientific">Dictyocaulus viviparus</name>
    <name type="common">Bovine lungworm</name>
    <dbReference type="NCBI Taxonomy" id="29172"/>
    <lineage>
        <taxon>Eukaryota</taxon>
        <taxon>Metazoa</taxon>
        <taxon>Ecdysozoa</taxon>
        <taxon>Nematoda</taxon>
        <taxon>Chromadorea</taxon>
        <taxon>Rhabditida</taxon>
        <taxon>Rhabditina</taxon>
        <taxon>Rhabditomorpha</taxon>
        <taxon>Strongyloidea</taxon>
        <taxon>Metastrongylidae</taxon>
        <taxon>Dictyocaulus</taxon>
    </lineage>
</organism>
<dbReference type="Proteomes" id="UP000053766">
    <property type="component" value="Unassembled WGS sequence"/>
</dbReference>
<gene>
    <name evidence="1" type="ORF">DICVIV_01587</name>
</gene>
<keyword evidence="2" id="KW-1185">Reference proteome</keyword>
<proteinExistence type="predicted"/>
<dbReference type="STRING" id="29172.A0A0D8Y8G2"/>
<evidence type="ECO:0000313" key="2">
    <source>
        <dbReference type="Proteomes" id="UP000053766"/>
    </source>
</evidence>
<protein>
    <submittedName>
        <fullName evidence="1">Uncharacterized protein</fullName>
    </submittedName>
</protein>
<dbReference type="AlphaFoldDB" id="A0A0D8Y8G2"/>
<reference evidence="1 2" key="1">
    <citation type="submission" date="2013-11" db="EMBL/GenBank/DDBJ databases">
        <title>Draft genome of the bovine lungworm Dictyocaulus viviparus.</title>
        <authorList>
            <person name="Mitreva M."/>
        </authorList>
    </citation>
    <scope>NUCLEOTIDE SEQUENCE [LARGE SCALE GENOMIC DNA]</scope>
    <source>
        <strain evidence="1 2">HannoverDv2000</strain>
    </source>
</reference>